<keyword evidence="1" id="KW-1133">Transmembrane helix</keyword>
<comment type="caution">
    <text evidence="3">The sequence shown here is derived from an EMBL/GenBank/DDBJ whole genome shotgun (WGS) entry which is preliminary data.</text>
</comment>
<dbReference type="AlphaFoldDB" id="A0A369JIK9"/>
<organism evidence="3 4">
    <name type="scientific">Hypsizygus marmoreus</name>
    <name type="common">White beech mushroom</name>
    <name type="synonym">Agaricus marmoreus</name>
    <dbReference type="NCBI Taxonomy" id="39966"/>
    <lineage>
        <taxon>Eukaryota</taxon>
        <taxon>Fungi</taxon>
        <taxon>Dikarya</taxon>
        <taxon>Basidiomycota</taxon>
        <taxon>Agaricomycotina</taxon>
        <taxon>Agaricomycetes</taxon>
        <taxon>Agaricomycetidae</taxon>
        <taxon>Agaricales</taxon>
        <taxon>Tricholomatineae</taxon>
        <taxon>Lyophyllaceae</taxon>
        <taxon>Hypsizygus</taxon>
    </lineage>
</organism>
<gene>
    <name evidence="3" type="ORF">Hypma_011041</name>
</gene>
<evidence type="ECO:0000256" key="1">
    <source>
        <dbReference type="SAM" id="Phobius"/>
    </source>
</evidence>
<feature type="domain" description="DUF6533" evidence="2">
    <location>
        <begin position="17"/>
        <end position="62"/>
    </location>
</feature>
<feature type="transmembrane region" description="Helical" evidence="1">
    <location>
        <begin position="213"/>
        <end position="232"/>
    </location>
</feature>
<proteinExistence type="predicted"/>
<keyword evidence="4" id="KW-1185">Reference proteome</keyword>
<feature type="transmembrane region" description="Helical" evidence="1">
    <location>
        <begin position="52"/>
        <end position="72"/>
    </location>
</feature>
<dbReference type="OrthoDB" id="3349377at2759"/>
<keyword evidence="1" id="KW-0812">Transmembrane</keyword>
<feature type="transmembrane region" description="Helical" evidence="1">
    <location>
        <begin position="169"/>
        <end position="189"/>
    </location>
</feature>
<dbReference type="Pfam" id="PF20151">
    <property type="entry name" value="DUF6533"/>
    <property type="match status" value="1"/>
</dbReference>
<evidence type="ECO:0000313" key="4">
    <source>
        <dbReference type="Proteomes" id="UP000076154"/>
    </source>
</evidence>
<feature type="transmembrane region" description="Helical" evidence="1">
    <location>
        <begin position="84"/>
        <end position="105"/>
    </location>
</feature>
<dbReference type="InParanoid" id="A0A369JIK9"/>
<name>A0A369JIK9_HYPMA</name>
<reference evidence="3" key="1">
    <citation type="submission" date="2018-04" db="EMBL/GenBank/DDBJ databases">
        <title>Whole genome sequencing of Hypsizygus marmoreus.</title>
        <authorList>
            <person name="Choi I.-G."/>
            <person name="Min B."/>
            <person name="Kim J.-G."/>
            <person name="Kim S."/>
            <person name="Oh Y.-L."/>
            <person name="Kong W.-S."/>
            <person name="Park H."/>
            <person name="Jeong J."/>
            <person name="Song E.-S."/>
        </authorList>
    </citation>
    <scope>NUCLEOTIDE SEQUENCE [LARGE SCALE GENOMIC DNA]</scope>
    <source>
        <strain evidence="3">51987-8</strain>
    </source>
</reference>
<accession>A0A369JIK9</accession>
<feature type="transmembrane region" description="Helical" evidence="1">
    <location>
        <begin position="244"/>
        <end position="264"/>
    </location>
</feature>
<dbReference type="EMBL" id="LUEZ02000053">
    <property type="protein sequence ID" value="RDB22021.1"/>
    <property type="molecule type" value="Genomic_DNA"/>
</dbReference>
<sequence length="309" mass="35269">MSTLNTAGLIQSGWVRYAHAACAVLVLYEHFLQLDNEIELFWKKRWTLAKILFLWCRYFSLVLNITDAVVFLGPKPSHTVSRRFFHWQNAGAGIQVLLTHLILQLRLYAMYSSARKMLIFFIFLSTAETVILGVNGALGLADPKRITTNEPFPGVFICANGEPVGGDHWVVYFYITVLTVEGILLLLALRKAWQYRSCVGGSTLMQQLTRESAIYFFMIFWIYLANLIIWLSNRITLNELGVPFSFAFSSIFANRLLIGVRTAYYGTSRDLDDTYHTPIYFSSAISTISTRGRVQERIELQTFNERIGA</sequence>
<evidence type="ECO:0000259" key="2">
    <source>
        <dbReference type="Pfam" id="PF20151"/>
    </source>
</evidence>
<protein>
    <recommendedName>
        <fullName evidence="2">DUF6533 domain-containing protein</fullName>
    </recommendedName>
</protein>
<evidence type="ECO:0000313" key="3">
    <source>
        <dbReference type="EMBL" id="RDB22021.1"/>
    </source>
</evidence>
<dbReference type="InterPro" id="IPR045340">
    <property type="entry name" value="DUF6533"/>
</dbReference>
<keyword evidence="1" id="KW-0472">Membrane</keyword>
<feature type="transmembrane region" description="Helical" evidence="1">
    <location>
        <begin position="117"/>
        <end position="141"/>
    </location>
</feature>
<dbReference type="Proteomes" id="UP000076154">
    <property type="component" value="Unassembled WGS sequence"/>
</dbReference>